<dbReference type="Pfam" id="PF13896">
    <property type="entry name" value="Glyco_transf_49"/>
    <property type="match status" value="1"/>
</dbReference>
<dbReference type="PANTHER" id="PTHR12270:SF52">
    <property type="entry name" value="GLYCOSYLTRANSFERASE-LIKE PROTEIN GNT13-RELATED"/>
    <property type="match status" value="1"/>
</dbReference>
<keyword evidence="9" id="KW-0328">Glycosyltransferase</keyword>
<evidence type="ECO:0000256" key="1">
    <source>
        <dbReference type="ARBA" id="ARBA00004606"/>
    </source>
</evidence>
<keyword evidence="9" id="KW-0808">Transferase</keyword>
<keyword evidence="5 8" id="KW-0472">Membrane</keyword>
<dbReference type="GO" id="GO:0015020">
    <property type="term" value="F:glucuronosyltransferase activity"/>
    <property type="evidence" value="ECO:0007669"/>
    <property type="project" value="TreeGrafter"/>
</dbReference>
<organism evidence="9 10">
    <name type="scientific">Skeletonema marinoi</name>
    <dbReference type="NCBI Taxonomy" id="267567"/>
    <lineage>
        <taxon>Eukaryota</taxon>
        <taxon>Sar</taxon>
        <taxon>Stramenopiles</taxon>
        <taxon>Ochrophyta</taxon>
        <taxon>Bacillariophyta</taxon>
        <taxon>Coscinodiscophyceae</taxon>
        <taxon>Thalassiosirophycidae</taxon>
        <taxon>Thalassiosirales</taxon>
        <taxon>Skeletonemataceae</taxon>
        <taxon>Skeletonema</taxon>
        <taxon>Skeletonema marinoi-dohrnii complex</taxon>
    </lineage>
</organism>
<feature type="region of interest" description="Disordered" evidence="7">
    <location>
        <begin position="1"/>
        <end position="59"/>
    </location>
</feature>
<dbReference type="EC" id="2.4.-.-" evidence="9"/>
<evidence type="ECO:0000256" key="2">
    <source>
        <dbReference type="ARBA" id="ARBA00022692"/>
    </source>
</evidence>
<accession>A0AAD8Y7U3</accession>
<evidence type="ECO:0000256" key="7">
    <source>
        <dbReference type="SAM" id="MobiDB-lite"/>
    </source>
</evidence>
<comment type="caution">
    <text evidence="9">The sequence shown here is derived from an EMBL/GenBank/DDBJ whole genome shotgun (WGS) entry which is preliminary data.</text>
</comment>
<keyword evidence="6" id="KW-0325">Glycoprotein</keyword>
<dbReference type="Proteomes" id="UP001224775">
    <property type="component" value="Unassembled WGS sequence"/>
</dbReference>
<dbReference type="InterPro" id="IPR051292">
    <property type="entry name" value="Xyl/GlcA_transferase"/>
</dbReference>
<evidence type="ECO:0000256" key="8">
    <source>
        <dbReference type="SAM" id="Phobius"/>
    </source>
</evidence>
<dbReference type="GO" id="GO:0035269">
    <property type="term" value="P:protein O-linked glycosylation via mannose"/>
    <property type="evidence" value="ECO:0007669"/>
    <property type="project" value="TreeGrafter"/>
</dbReference>
<evidence type="ECO:0000256" key="5">
    <source>
        <dbReference type="ARBA" id="ARBA00023136"/>
    </source>
</evidence>
<comment type="subcellular location">
    <subcellularLocation>
        <location evidence="1">Membrane</location>
        <topology evidence="1">Single-pass type II membrane protein</topology>
    </subcellularLocation>
</comment>
<sequence length="645" mass="73365">MISQRKSTSHSAEINNNGHSYGSSSPLPSRKLRYGNGSMNSGTPSHNNPMQQSPCNSFLLGGMDKRRRGAYHPRQRTLWYRIFFSTPARAGATAFIILFLSWRYAIAPTMHSIYEWGLYLSSDGSKSTQYNSKSTFLSVADDSKLKKEILKPLKELKENERLLRDSIDALRKPNVKTGEKRREAIRKIVPQWSSRNGEVKVAKEANKVEHVTKAVQASNEKTNENNTINANKATAIKENEIPAQVQTIITEQKLALLQEIQKQLDEPPSSSASIRTLHTSKLDMKNSPNSCPNDGFTLPKDLSTTLVIQCTLDRIWLLAETCNRWTDPIVLVVYLPFETAKDSVQVTKAIESIANLMANCPQMTVIPHVHIDDKNQGNGGMSSYPVNVMRNKGLGAVKTSHILIMDVDLIPSADLNDVIKDNLVDQISSNNGKVPTNAIVVPAFERKVDPPCSNIESCKGYLQKDPRFLPTLFNDMKECVRDKKCIVFQSDNNWEGHHTTKTQKWLKSEWYDEPSKTDEQKTRTIRQIKCFDSLRYEPYVVLPWCPSAPSIKPQPLAPYYDERFYGYGKNKIQHISHLRYRGVPFYVLPRSFVVHHPHPESNVKQVWNDRKKNKLHGEMDRLYAKYIDELEDEYSDVKGVVPECD</sequence>
<evidence type="ECO:0000313" key="9">
    <source>
        <dbReference type="EMBL" id="KAK1740599.1"/>
    </source>
</evidence>
<reference evidence="9" key="1">
    <citation type="submission" date="2023-06" db="EMBL/GenBank/DDBJ databases">
        <title>Survivors Of The Sea: Transcriptome response of Skeletonema marinoi to long-term dormancy.</title>
        <authorList>
            <person name="Pinder M.I.M."/>
            <person name="Kourtchenko O."/>
            <person name="Robertson E.K."/>
            <person name="Larsson T."/>
            <person name="Maumus F."/>
            <person name="Osuna-Cruz C.M."/>
            <person name="Vancaester E."/>
            <person name="Stenow R."/>
            <person name="Vandepoele K."/>
            <person name="Ploug H."/>
            <person name="Bruchert V."/>
            <person name="Godhe A."/>
            <person name="Topel M."/>
        </authorList>
    </citation>
    <scope>NUCLEOTIDE SEQUENCE</scope>
    <source>
        <strain evidence="9">R05AC</strain>
    </source>
</reference>
<evidence type="ECO:0000256" key="4">
    <source>
        <dbReference type="ARBA" id="ARBA00022989"/>
    </source>
</evidence>
<dbReference type="GO" id="GO:0016020">
    <property type="term" value="C:membrane"/>
    <property type="evidence" value="ECO:0007669"/>
    <property type="project" value="UniProtKB-SubCell"/>
</dbReference>
<evidence type="ECO:0000256" key="6">
    <source>
        <dbReference type="ARBA" id="ARBA00023180"/>
    </source>
</evidence>
<dbReference type="EMBL" id="JATAAI010000015">
    <property type="protein sequence ID" value="KAK1740599.1"/>
    <property type="molecule type" value="Genomic_DNA"/>
</dbReference>
<proteinExistence type="predicted"/>
<keyword evidence="4 8" id="KW-1133">Transmembrane helix</keyword>
<name>A0AAD8Y7U3_9STRA</name>
<feature type="compositionally biased region" description="Polar residues" evidence="7">
    <location>
        <begin position="1"/>
        <end position="27"/>
    </location>
</feature>
<evidence type="ECO:0000313" key="10">
    <source>
        <dbReference type="Proteomes" id="UP001224775"/>
    </source>
</evidence>
<feature type="transmembrane region" description="Helical" evidence="8">
    <location>
        <begin position="78"/>
        <end position="102"/>
    </location>
</feature>
<gene>
    <name evidence="9" type="ORF">QTG54_008694</name>
</gene>
<evidence type="ECO:0000256" key="3">
    <source>
        <dbReference type="ARBA" id="ARBA00022968"/>
    </source>
</evidence>
<keyword evidence="10" id="KW-1185">Reference proteome</keyword>
<dbReference type="PANTHER" id="PTHR12270">
    <property type="entry name" value="GLYCOSYLTRANSFERASE-RELATED"/>
    <property type="match status" value="1"/>
</dbReference>
<keyword evidence="3" id="KW-0735">Signal-anchor</keyword>
<protein>
    <submittedName>
        <fullName evidence="9">Glycosyltransferase (Family 49)</fullName>
        <ecNumber evidence="9">2.4.-.-</ecNumber>
    </submittedName>
</protein>
<feature type="compositionally biased region" description="Polar residues" evidence="7">
    <location>
        <begin position="37"/>
        <end position="56"/>
    </location>
</feature>
<dbReference type="AlphaFoldDB" id="A0AAD8Y7U3"/>
<dbReference type="GO" id="GO:0042285">
    <property type="term" value="F:xylosyltransferase activity"/>
    <property type="evidence" value="ECO:0007669"/>
    <property type="project" value="TreeGrafter"/>
</dbReference>
<keyword evidence="2 8" id="KW-0812">Transmembrane</keyword>